<comment type="caution">
    <text evidence="5">The sequence shown here is derived from an EMBL/GenBank/DDBJ whole genome shotgun (WGS) entry which is preliminary data.</text>
</comment>
<proteinExistence type="predicted"/>
<dbReference type="Proteomes" id="UP000521872">
    <property type="component" value="Unassembled WGS sequence"/>
</dbReference>
<evidence type="ECO:0000259" key="4">
    <source>
        <dbReference type="PROSITE" id="PS00498"/>
    </source>
</evidence>
<dbReference type="InterPro" id="IPR050316">
    <property type="entry name" value="Tyrosinase/Hemocyanin"/>
</dbReference>
<dbReference type="InterPro" id="IPR008922">
    <property type="entry name" value="Di-copper_centre_dom_sf"/>
</dbReference>
<evidence type="ECO:0000256" key="2">
    <source>
        <dbReference type="ARBA" id="ARBA00023008"/>
    </source>
</evidence>
<evidence type="ECO:0000259" key="3">
    <source>
        <dbReference type="PROSITE" id="PS00497"/>
    </source>
</evidence>
<dbReference type="Gene3D" id="1.10.1280.10">
    <property type="entry name" value="Di-copper center containing domain from catechol oxidase"/>
    <property type="match status" value="1"/>
</dbReference>
<feature type="domain" description="Tyrosinase copper-binding" evidence="3">
    <location>
        <begin position="81"/>
        <end position="98"/>
    </location>
</feature>
<feature type="domain" description="Tyrosinase copper-binding" evidence="4">
    <location>
        <begin position="274"/>
        <end position="285"/>
    </location>
</feature>
<dbReference type="PROSITE" id="PS00498">
    <property type="entry name" value="TYROSINASE_2"/>
    <property type="match status" value="1"/>
</dbReference>
<gene>
    <name evidence="5" type="ORF">D9613_007461</name>
</gene>
<accession>A0A8H4VJZ4</accession>
<name>A0A8H4VJZ4_9AGAR</name>
<dbReference type="InterPro" id="IPR002227">
    <property type="entry name" value="Tyrosinase_Cu-bd"/>
</dbReference>
<dbReference type="PRINTS" id="PR00092">
    <property type="entry name" value="TYROSINASE"/>
</dbReference>
<evidence type="ECO:0000313" key="5">
    <source>
        <dbReference type="EMBL" id="KAF4613661.1"/>
    </source>
</evidence>
<dbReference type="PANTHER" id="PTHR11474:SF126">
    <property type="entry name" value="TYROSINASE-LIKE PROTEIN TYR-1-RELATED"/>
    <property type="match status" value="1"/>
</dbReference>
<evidence type="ECO:0000256" key="1">
    <source>
        <dbReference type="ARBA" id="ARBA00022723"/>
    </source>
</evidence>
<dbReference type="PROSITE" id="PS00497">
    <property type="entry name" value="TYROSINASE_1"/>
    <property type="match status" value="1"/>
</dbReference>
<keyword evidence="1" id="KW-0479">Metal-binding</keyword>
<keyword evidence="6" id="KW-1185">Reference proteome</keyword>
<evidence type="ECO:0000313" key="6">
    <source>
        <dbReference type="Proteomes" id="UP000521872"/>
    </source>
</evidence>
<dbReference type="GO" id="GO:0046872">
    <property type="term" value="F:metal ion binding"/>
    <property type="evidence" value="ECO:0007669"/>
    <property type="project" value="UniProtKB-KW"/>
</dbReference>
<dbReference type="GO" id="GO:0016491">
    <property type="term" value="F:oxidoreductase activity"/>
    <property type="evidence" value="ECO:0007669"/>
    <property type="project" value="InterPro"/>
</dbReference>
<reference evidence="5 6" key="1">
    <citation type="submission" date="2019-12" db="EMBL/GenBank/DDBJ databases">
        <authorList>
            <person name="Floudas D."/>
            <person name="Bentzer J."/>
            <person name="Ahren D."/>
            <person name="Johansson T."/>
            <person name="Persson P."/>
            <person name="Tunlid A."/>
        </authorList>
    </citation>
    <scope>NUCLEOTIDE SEQUENCE [LARGE SCALE GENOMIC DNA]</scope>
    <source>
        <strain evidence="5 6">CBS 102.39</strain>
    </source>
</reference>
<keyword evidence="2" id="KW-0186">Copper</keyword>
<organism evidence="5 6">
    <name type="scientific">Agrocybe pediades</name>
    <dbReference type="NCBI Taxonomy" id="84607"/>
    <lineage>
        <taxon>Eukaryota</taxon>
        <taxon>Fungi</taxon>
        <taxon>Dikarya</taxon>
        <taxon>Basidiomycota</taxon>
        <taxon>Agaricomycotina</taxon>
        <taxon>Agaricomycetes</taxon>
        <taxon>Agaricomycetidae</taxon>
        <taxon>Agaricales</taxon>
        <taxon>Agaricineae</taxon>
        <taxon>Strophariaceae</taxon>
        <taxon>Agrocybe</taxon>
    </lineage>
</organism>
<dbReference type="PANTHER" id="PTHR11474">
    <property type="entry name" value="TYROSINASE FAMILY MEMBER"/>
    <property type="match status" value="1"/>
</dbReference>
<dbReference type="AlphaFoldDB" id="A0A8H4VJZ4"/>
<dbReference type="SUPFAM" id="SSF48056">
    <property type="entry name" value="Di-copper centre-containing domain"/>
    <property type="match status" value="1"/>
</dbReference>
<sequence length="322" mass="36599">MVHAAAVPYNNVVSEYQGQHPCDNPIQRREWRALSDDEKGEYIDAVKCLQSKAPYNTTIKAAKSRFDEFQSFRITIADDVHFVGQFLPWHRLFVRNYEKALRDEYWDWTLDSKTPEDYINSPVWDPITGFGPNGVPGTYTLPPFTNDSRIFPDAFRGCVQDGPFANYTLSLGPGKLVTEHCLVRGFNTTAATRYLTPEQVANTTKQETFETFRIELEGGDQTPDRKIHDGGHISVGGDGSNFLEIRVLGVSSFYPQPFLSTSDLNLNIAPYAADPIFYLHHTNLDRIWWIWQNLSPSHLYEISGSSSVTNPTAPNVHWTLRF</sequence>
<dbReference type="Pfam" id="PF00264">
    <property type="entry name" value="Tyrosinase"/>
    <property type="match status" value="1"/>
</dbReference>
<protein>
    <recommendedName>
        <fullName evidence="3 4">Tyrosinase copper-binding domain-containing protein</fullName>
    </recommendedName>
</protein>
<dbReference type="EMBL" id="JAACJL010000045">
    <property type="protein sequence ID" value="KAF4613661.1"/>
    <property type="molecule type" value="Genomic_DNA"/>
</dbReference>